<keyword evidence="1" id="KW-0597">Phosphoprotein</keyword>
<dbReference type="PROSITE" id="PS50110">
    <property type="entry name" value="RESPONSE_REGULATORY"/>
    <property type="match status" value="1"/>
</dbReference>
<accession>A0A348FXK7</accession>
<dbReference type="Proteomes" id="UP000266934">
    <property type="component" value="Chromosome"/>
</dbReference>
<evidence type="ECO:0000313" key="4">
    <source>
        <dbReference type="Proteomes" id="UP000266934"/>
    </source>
</evidence>
<evidence type="ECO:0000313" key="3">
    <source>
        <dbReference type="EMBL" id="BBF92040.1"/>
    </source>
</evidence>
<feature type="domain" description="Response regulatory" evidence="2">
    <location>
        <begin position="10"/>
        <end position="122"/>
    </location>
</feature>
<dbReference type="InterPro" id="IPR001789">
    <property type="entry name" value="Sig_transdc_resp-reg_receiver"/>
</dbReference>
<protein>
    <submittedName>
        <fullName evidence="3">Response regulator</fullName>
    </submittedName>
</protein>
<dbReference type="SMART" id="SM00448">
    <property type="entry name" value="REC"/>
    <property type="match status" value="1"/>
</dbReference>
<dbReference type="Gene3D" id="3.40.50.2300">
    <property type="match status" value="1"/>
</dbReference>
<organism evidence="3 4">
    <name type="scientific">Blastochloris tepida</name>
    <dbReference type="NCBI Taxonomy" id="2233851"/>
    <lineage>
        <taxon>Bacteria</taxon>
        <taxon>Pseudomonadati</taxon>
        <taxon>Pseudomonadota</taxon>
        <taxon>Alphaproteobacteria</taxon>
        <taxon>Hyphomicrobiales</taxon>
        <taxon>Blastochloridaceae</taxon>
        <taxon>Blastochloris</taxon>
    </lineage>
</organism>
<dbReference type="AlphaFoldDB" id="A0A348FXK7"/>
<name>A0A348FXK7_9HYPH</name>
<evidence type="ECO:0000259" key="2">
    <source>
        <dbReference type="PROSITE" id="PS50110"/>
    </source>
</evidence>
<evidence type="ECO:0000256" key="1">
    <source>
        <dbReference type="PROSITE-ProRule" id="PRU00169"/>
    </source>
</evidence>
<dbReference type="KEGG" id="blag:BLTE_07250"/>
<reference evidence="3 4" key="1">
    <citation type="submission" date="2018-08" db="EMBL/GenBank/DDBJ databases">
        <title>Complete genome sequencing of Blastochloris tepida GI.</title>
        <authorList>
            <person name="Tsukatani Y."/>
            <person name="Mori H."/>
        </authorList>
    </citation>
    <scope>NUCLEOTIDE SEQUENCE [LARGE SCALE GENOMIC DNA]</scope>
    <source>
        <strain evidence="3 4">GI</strain>
    </source>
</reference>
<dbReference type="RefSeq" id="WP_126397718.1">
    <property type="nucleotide sequence ID" value="NZ_AP018907.1"/>
</dbReference>
<feature type="modified residue" description="4-aspartylphosphate" evidence="1">
    <location>
        <position position="62"/>
    </location>
</feature>
<keyword evidence="4" id="KW-1185">Reference proteome</keyword>
<sequence>MTNLLGRPLRILVAEDDALIALDLVDALETFGCVAAGPVATVKAALEHADDTANAIDGALLDLDLRGQRSYPVAAALMRRNIPFAFTSGYGLEAIEPAFRAYPCLLKPTNRSDLLAVLRGFLSPTADPPQDLAGPDAQIA</sequence>
<dbReference type="GO" id="GO:0000160">
    <property type="term" value="P:phosphorelay signal transduction system"/>
    <property type="evidence" value="ECO:0007669"/>
    <property type="project" value="InterPro"/>
</dbReference>
<dbReference type="InterPro" id="IPR011006">
    <property type="entry name" value="CheY-like_superfamily"/>
</dbReference>
<dbReference type="OrthoDB" id="582170at2"/>
<proteinExistence type="predicted"/>
<gene>
    <name evidence="3" type="ORF">BLTE_07250</name>
</gene>
<dbReference type="SUPFAM" id="SSF52172">
    <property type="entry name" value="CheY-like"/>
    <property type="match status" value="1"/>
</dbReference>
<dbReference type="EMBL" id="AP018907">
    <property type="protein sequence ID" value="BBF92040.1"/>
    <property type="molecule type" value="Genomic_DNA"/>
</dbReference>